<evidence type="ECO:0000313" key="2">
    <source>
        <dbReference type="Proteomes" id="UP001066276"/>
    </source>
</evidence>
<dbReference type="EMBL" id="JANPWB010000005">
    <property type="protein sequence ID" value="KAJ1190510.1"/>
    <property type="molecule type" value="Genomic_DNA"/>
</dbReference>
<accession>A0AAV7UNA3</accession>
<dbReference type="AlphaFoldDB" id="A0AAV7UNA3"/>
<organism evidence="1 2">
    <name type="scientific">Pleurodeles waltl</name>
    <name type="common">Iberian ribbed newt</name>
    <dbReference type="NCBI Taxonomy" id="8319"/>
    <lineage>
        <taxon>Eukaryota</taxon>
        <taxon>Metazoa</taxon>
        <taxon>Chordata</taxon>
        <taxon>Craniata</taxon>
        <taxon>Vertebrata</taxon>
        <taxon>Euteleostomi</taxon>
        <taxon>Amphibia</taxon>
        <taxon>Batrachia</taxon>
        <taxon>Caudata</taxon>
        <taxon>Salamandroidea</taxon>
        <taxon>Salamandridae</taxon>
        <taxon>Pleurodelinae</taxon>
        <taxon>Pleurodeles</taxon>
    </lineage>
</organism>
<dbReference type="Proteomes" id="UP001066276">
    <property type="component" value="Chromosome 3_1"/>
</dbReference>
<keyword evidence="2" id="KW-1185">Reference proteome</keyword>
<name>A0AAV7UNA3_PLEWA</name>
<sequence>MLGAAVHADFLSYILLQARENIGEILQNFNNDGVWFYDKEPCYLFHLISLAPSGSSKCAFSKALSNTKCEVVGFVVGSLSDSRDYLYGDGNYPGEKGNRQQFHCMLQQ</sequence>
<reference evidence="1" key="1">
    <citation type="journal article" date="2022" name="bioRxiv">
        <title>Sequencing and chromosome-scale assembly of the giantPleurodeles waltlgenome.</title>
        <authorList>
            <person name="Brown T."/>
            <person name="Elewa A."/>
            <person name="Iarovenko S."/>
            <person name="Subramanian E."/>
            <person name="Araus A.J."/>
            <person name="Petzold A."/>
            <person name="Susuki M."/>
            <person name="Suzuki K.-i.T."/>
            <person name="Hayashi T."/>
            <person name="Toyoda A."/>
            <person name="Oliveira C."/>
            <person name="Osipova E."/>
            <person name="Leigh N.D."/>
            <person name="Simon A."/>
            <person name="Yun M.H."/>
        </authorList>
    </citation>
    <scope>NUCLEOTIDE SEQUENCE</scope>
    <source>
        <strain evidence="1">20211129_DDA</strain>
        <tissue evidence="1">Liver</tissue>
    </source>
</reference>
<gene>
    <name evidence="1" type="ORF">NDU88_007248</name>
</gene>
<comment type="caution">
    <text evidence="1">The sequence shown here is derived from an EMBL/GenBank/DDBJ whole genome shotgun (WGS) entry which is preliminary data.</text>
</comment>
<evidence type="ECO:0000313" key="1">
    <source>
        <dbReference type="EMBL" id="KAJ1190510.1"/>
    </source>
</evidence>
<proteinExistence type="predicted"/>
<protein>
    <submittedName>
        <fullName evidence="1">Uncharacterized protein</fullName>
    </submittedName>
</protein>